<proteinExistence type="inferred from homology"/>
<dbReference type="PANTHER" id="PTHR22749:SF6">
    <property type="entry name" value="RIBOFLAVIN KINASE"/>
    <property type="match status" value="1"/>
</dbReference>
<dbReference type="GO" id="GO:0008531">
    <property type="term" value="F:riboflavin kinase activity"/>
    <property type="evidence" value="ECO:0007669"/>
    <property type="project" value="UniProtKB-EC"/>
</dbReference>
<evidence type="ECO:0000256" key="11">
    <source>
        <dbReference type="ARBA" id="ARBA00049494"/>
    </source>
</evidence>
<evidence type="ECO:0000256" key="6">
    <source>
        <dbReference type="ARBA" id="ARBA00022679"/>
    </source>
</evidence>
<evidence type="ECO:0000256" key="5">
    <source>
        <dbReference type="ARBA" id="ARBA00022643"/>
    </source>
</evidence>
<dbReference type="CDD" id="cd02064">
    <property type="entry name" value="FAD_synthetase_N"/>
    <property type="match status" value="1"/>
</dbReference>
<accession>A0ABS2R9M7</accession>
<evidence type="ECO:0000256" key="3">
    <source>
        <dbReference type="ARBA" id="ARBA00012393"/>
    </source>
</evidence>
<dbReference type="EC" id="2.7.7.2" evidence="3"/>
<comment type="caution">
    <text evidence="13">The sequence shown here is derived from an EMBL/GenBank/DDBJ whole genome shotgun (WGS) entry which is preliminary data.</text>
</comment>
<evidence type="ECO:0000259" key="12">
    <source>
        <dbReference type="Pfam" id="PF06574"/>
    </source>
</evidence>
<dbReference type="NCBIfam" id="TIGR00125">
    <property type="entry name" value="cyt_tran_rel"/>
    <property type="match status" value="1"/>
</dbReference>
<dbReference type="Gene3D" id="3.40.50.620">
    <property type="entry name" value="HUPs"/>
    <property type="match status" value="1"/>
</dbReference>
<dbReference type="Proteomes" id="UP000823485">
    <property type="component" value="Unassembled WGS sequence"/>
</dbReference>
<name>A0ABS2R9M7_9BACI</name>
<keyword evidence="9" id="KW-0274">FAD</keyword>
<evidence type="ECO:0000313" key="14">
    <source>
        <dbReference type="Proteomes" id="UP000823485"/>
    </source>
</evidence>
<evidence type="ECO:0000313" key="13">
    <source>
        <dbReference type="EMBL" id="MBM7716352.1"/>
    </source>
</evidence>
<sequence length="294" mass="33338">MKTIFIEGAFIGNREEHEPCVMVLGFFDGVHLGHRSLIDTAKDIAEKKGIELAVMTFFPHPSNILRVQNKITSYLTPLPDKQRLLKNMGVEKLYIVTFTEQFAELSPGDFIKKYVAGLHSKHVVAGFDFTYGYRGKGNMERMKLDGKGLFDVTTVPKKAFNGEKISSSKIRKLLDEGKVEDVHHFLGNHYSAHGMLERQSFDQNSGKTVAHIVFQHYYLPQKGLYIVEVTAQERIYQSISLLHVHHSCVLVLEGNIHIPAPVTIKWLAKVKALSPLQYKSIDQITKNPYYPLKA</sequence>
<keyword evidence="10" id="KW-0067">ATP-binding</keyword>
<keyword evidence="7 13" id="KW-0548">Nucleotidyltransferase</keyword>
<dbReference type="PANTHER" id="PTHR22749">
    <property type="entry name" value="RIBOFLAVIN KINASE/FMN ADENYLYLTRANSFERASE"/>
    <property type="match status" value="1"/>
</dbReference>
<gene>
    <name evidence="13" type="ORF">JOC94_003372</name>
</gene>
<protein>
    <recommendedName>
        <fullName evidence="3">FAD synthase</fullName>
        <ecNumber evidence="3">2.7.7.2</ecNumber>
    </recommendedName>
</protein>
<evidence type="ECO:0000256" key="2">
    <source>
        <dbReference type="ARBA" id="ARBA00010214"/>
    </source>
</evidence>
<evidence type="ECO:0000256" key="4">
    <source>
        <dbReference type="ARBA" id="ARBA00022630"/>
    </source>
</evidence>
<evidence type="ECO:0000256" key="7">
    <source>
        <dbReference type="ARBA" id="ARBA00022695"/>
    </source>
</evidence>
<dbReference type="InterPro" id="IPR023468">
    <property type="entry name" value="Riboflavin_kinase"/>
</dbReference>
<comment type="pathway">
    <text evidence="1">Cofactor biosynthesis; FAD biosynthesis; FAD from FMN: step 1/1.</text>
</comment>
<dbReference type="InterPro" id="IPR015864">
    <property type="entry name" value="FAD_synthase"/>
</dbReference>
<dbReference type="EMBL" id="JAFBFH010000026">
    <property type="protein sequence ID" value="MBM7716352.1"/>
    <property type="molecule type" value="Genomic_DNA"/>
</dbReference>
<evidence type="ECO:0000256" key="8">
    <source>
        <dbReference type="ARBA" id="ARBA00022741"/>
    </source>
</evidence>
<organism evidence="13 14">
    <name type="scientific">Siminovitchia thermophila</name>
    <dbReference type="NCBI Taxonomy" id="1245522"/>
    <lineage>
        <taxon>Bacteria</taxon>
        <taxon>Bacillati</taxon>
        <taxon>Bacillota</taxon>
        <taxon>Bacilli</taxon>
        <taxon>Bacillales</taxon>
        <taxon>Bacillaceae</taxon>
        <taxon>Siminovitchia</taxon>
    </lineage>
</organism>
<comment type="similarity">
    <text evidence="2">Belongs to the RibF family.</text>
</comment>
<keyword evidence="14" id="KW-1185">Reference proteome</keyword>
<dbReference type="InterPro" id="IPR014729">
    <property type="entry name" value="Rossmann-like_a/b/a_fold"/>
</dbReference>
<evidence type="ECO:0000256" key="10">
    <source>
        <dbReference type="ARBA" id="ARBA00022840"/>
    </source>
</evidence>
<dbReference type="Pfam" id="PF06574">
    <property type="entry name" value="FAD_syn"/>
    <property type="match status" value="1"/>
</dbReference>
<reference evidence="13 14" key="1">
    <citation type="submission" date="2021-01" db="EMBL/GenBank/DDBJ databases">
        <title>Genomic Encyclopedia of Type Strains, Phase IV (KMG-IV): sequencing the most valuable type-strain genomes for metagenomic binning, comparative biology and taxonomic classification.</title>
        <authorList>
            <person name="Goeker M."/>
        </authorList>
    </citation>
    <scope>NUCLEOTIDE SEQUENCE [LARGE SCALE GENOMIC DNA]</scope>
    <source>
        <strain evidence="13 14">DSM 105453</strain>
    </source>
</reference>
<keyword evidence="8" id="KW-0547">Nucleotide-binding</keyword>
<evidence type="ECO:0000256" key="9">
    <source>
        <dbReference type="ARBA" id="ARBA00022827"/>
    </source>
</evidence>
<feature type="domain" description="FAD synthetase" evidence="12">
    <location>
        <begin position="15"/>
        <end position="168"/>
    </location>
</feature>
<dbReference type="InterPro" id="IPR004821">
    <property type="entry name" value="Cyt_trans-like"/>
</dbReference>
<evidence type="ECO:0000256" key="1">
    <source>
        <dbReference type="ARBA" id="ARBA00004726"/>
    </source>
</evidence>
<dbReference type="SUPFAM" id="SSF52374">
    <property type="entry name" value="Nucleotidylyl transferase"/>
    <property type="match status" value="1"/>
</dbReference>
<keyword evidence="4" id="KW-0285">Flavoprotein</keyword>
<dbReference type="GO" id="GO:0003919">
    <property type="term" value="F:FMN adenylyltransferase activity"/>
    <property type="evidence" value="ECO:0007669"/>
    <property type="project" value="UniProtKB-EC"/>
</dbReference>
<comment type="catalytic activity">
    <reaction evidence="11">
        <text>FMN + ATP + H(+) = FAD + diphosphate</text>
        <dbReference type="Rhea" id="RHEA:17237"/>
        <dbReference type="ChEBI" id="CHEBI:15378"/>
        <dbReference type="ChEBI" id="CHEBI:30616"/>
        <dbReference type="ChEBI" id="CHEBI:33019"/>
        <dbReference type="ChEBI" id="CHEBI:57692"/>
        <dbReference type="ChEBI" id="CHEBI:58210"/>
        <dbReference type="EC" id="2.7.7.2"/>
    </reaction>
</comment>
<dbReference type="RefSeq" id="WP_077113419.1">
    <property type="nucleotide sequence ID" value="NZ_JAFBFH010000026.1"/>
</dbReference>
<keyword evidence="6 13" id="KW-0808">Transferase</keyword>
<keyword evidence="5" id="KW-0288">FMN</keyword>
<keyword evidence="13" id="KW-0418">Kinase</keyword>